<feature type="non-terminal residue" evidence="1">
    <location>
        <position position="61"/>
    </location>
</feature>
<sequence length="61" mass="6520">MKGRTYIILTFVLAVSVLFALPVVANAADGGVKGYFKALPQFAKNPANPVTEEKVELGKLL</sequence>
<reference evidence="1" key="1">
    <citation type="submission" date="2018-06" db="EMBL/GenBank/DDBJ databases">
        <authorList>
            <person name="Zhirakovskaya E."/>
        </authorList>
    </citation>
    <scope>NUCLEOTIDE SEQUENCE</scope>
</reference>
<dbReference type="AlphaFoldDB" id="A0A3B0XTI0"/>
<proteinExistence type="predicted"/>
<gene>
    <name evidence="1" type="ORF">MNBD_GAMMA09-1553</name>
</gene>
<organism evidence="1">
    <name type="scientific">hydrothermal vent metagenome</name>
    <dbReference type="NCBI Taxonomy" id="652676"/>
    <lineage>
        <taxon>unclassified sequences</taxon>
        <taxon>metagenomes</taxon>
        <taxon>ecological metagenomes</taxon>
    </lineage>
</organism>
<dbReference type="EMBL" id="UOFI01000099">
    <property type="protein sequence ID" value="VAW67463.1"/>
    <property type="molecule type" value="Genomic_DNA"/>
</dbReference>
<name>A0A3B0XTI0_9ZZZZ</name>
<evidence type="ECO:0000313" key="1">
    <source>
        <dbReference type="EMBL" id="VAW67463.1"/>
    </source>
</evidence>
<accession>A0A3B0XTI0</accession>
<protein>
    <submittedName>
        <fullName evidence="1">Uncharacterized protein</fullName>
    </submittedName>
</protein>